<dbReference type="Gene3D" id="2.70.98.10">
    <property type="match status" value="1"/>
</dbReference>
<dbReference type="RefSeq" id="WP_166156941.1">
    <property type="nucleotide sequence ID" value="NZ_JAAOIW010000024.1"/>
</dbReference>
<dbReference type="InterPro" id="IPR027839">
    <property type="entry name" value="DUF4432"/>
</dbReference>
<gene>
    <name evidence="1" type="ORF">G9U52_35160</name>
</gene>
<evidence type="ECO:0000313" key="2">
    <source>
        <dbReference type="Proteomes" id="UP001165962"/>
    </source>
</evidence>
<dbReference type="Proteomes" id="UP001165962">
    <property type="component" value="Unassembled WGS sequence"/>
</dbReference>
<organism evidence="1 2">
    <name type="scientific">Paenibacillus agricola</name>
    <dbReference type="NCBI Taxonomy" id="2716264"/>
    <lineage>
        <taxon>Bacteria</taxon>
        <taxon>Bacillati</taxon>
        <taxon>Bacillota</taxon>
        <taxon>Bacilli</taxon>
        <taxon>Bacillales</taxon>
        <taxon>Paenibacillaceae</taxon>
        <taxon>Paenibacillus</taxon>
    </lineage>
</organism>
<accession>A0ABX0JI53</accession>
<sequence length="373" mass="41081">MLQTGKFVLADLEHCGKISMPKQGSIEKLVFTDKHGVELTVLVIDNGLMTITILPDRGMEIGDILVAGAKISWDRSYGYLVHPQHINLEERGGTGWLDGFYSASATIGPEQFGSPGEGYTLHGTGSYSIASPQSVFITYDEEALRIEGTVLCRGYTQIPAFEKQISILTRWNSSILLREENTINVSDIDQTLDDGLHIQLSGSFLHGGGRYVLPVAQRNMHLRDGAPAEEDPLHIPALAKGPEPIRCYQYVPEPVSGLESIEEIKPYVSKFNRPKSVTAEMIVNEDFSAAGIVIRPLDCFPRSLIAKEIAESFMFSFEPCRTRPNRMSQKHIDGEAFVLSPSASAFTQCIIGFSTNKSTIIGLQNSITNFNSH</sequence>
<protein>
    <submittedName>
        <fullName evidence="1">DUF4432 family protein</fullName>
    </submittedName>
</protein>
<dbReference type="EMBL" id="JAAOIW010000024">
    <property type="protein sequence ID" value="NHN34981.1"/>
    <property type="molecule type" value="Genomic_DNA"/>
</dbReference>
<name>A0ABX0JI53_9BACL</name>
<comment type="caution">
    <text evidence="1">The sequence shown here is derived from an EMBL/GenBank/DDBJ whole genome shotgun (WGS) entry which is preliminary data.</text>
</comment>
<dbReference type="InterPro" id="IPR014718">
    <property type="entry name" value="GH-type_carb-bd"/>
</dbReference>
<reference evidence="1" key="1">
    <citation type="submission" date="2020-03" db="EMBL/GenBank/DDBJ databases">
        <title>Draft sequencing of Paenibacilllus sp. S3N08.</title>
        <authorList>
            <person name="Kim D.-U."/>
        </authorList>
    </citation>
    <scope>NUCLEOTIDE SEQUENCE</scope>
    <source>
        <strain evidence="1">S3N08</strain>
    </source>
</reference>
<proteinExistence type="predicted"/>
<keyword evidence="2" id="KW-1185">Reference proteome</keyword>
<dbReference type="Pfam" id="PF14486">
    <property type="entry name" value="DUF4432"/>
    <property type="match status" value="1"/>
</dbReference>
<evidence type="ECO:0000313" key="1">
    <source>
        <dbReference type="EMBL" id="NHN34981.1"/>
    </source>
</evidence>